<dbReference type="GO" id="GO:0051959">
    <property type="term" value="F:dynein light intermediate chain binding"/>
    <property type="evidence" value="ECO:0007669"/>
    <property type="project" value="InterPro"/>
</dbReference>
<reference evidence="2" key="2">
    <citation type="submission" date="2025-09" db="UniProtKB">
        <authorList>
            <consortium name="Ensembl"/>
        </authorList>
    </citation>
    <scope>IDENTIFICATION</scope>
</reference>
<dbReference type="GO" id="GO:0007018">
    <property type="term" value="P:microtubule-based movement"/>
    <property type="evidence" value="ECO:0007669"/>
    <property type="project" value="InterPro"/>
</dbReference>
<dbReference type="Ensembl" id="ENSOMET00000026286.1">
    <property type="protein sequence ID" value="ENSOMEP00000017523.1"/>
    <property type="gene ID" value="ENSOMEG00000019217.1"/>
</dbReference>
<dbReference type="PANTHER" id="PTHR46532">
    <property type="entry name" value="MALE FERTILITY FACTOR KL5"/>
    <property type="match status" value="1"/>
</dbReference>
<dbReference type="Proteomes" id="UP000261560">
    <property type="component" value="Unplaced"/>
</dbReference>
<organism evidence="2 3">
    <name type="scientific">Oryzias melastigma</name>
    <name type="common">Marine medaka</name>
    <dbReference type="NCBI Taxonomy" id="30732"/>
    <lineage>
        <taxon>Eukaryota</taxon>
        <taxon>Metazoa</taxon>
        <taxon>Chordata</taxon>
        <taxon>Craniata</taxon>
        <taxon>Vertebrata</taxon>
        <taxon>Euteleostomi</taxon>
        <taxon>Actinopterygii</taxon>
        <taxon>Neopterygii</taxon>
        <taxon>Teleostei</taxon>
        <taxon>Neoteleostei</taxon>
        <taxon>Acanthomorphata</taxon>
        <taxon>Ovalentaria</taxon>
        <taxon>Atherinomorphae</taxon>
        <taxon>Beloniformes</taxon>
        <taxon>Adrianichthyidae</taxon>
        <taxon>Oryziinae</taxon>
        <taxon>Oryzias</taxon>
    </lineage>
</organism>
<name>A0A3B3CI23_ORYME</name>
<evidence type="ECO:0000259" key="1">
    <source>
        <dbReference type="Pfam" id="PF08385"/>
    </source>
</evidence>
<evidence type="ECO:0000313" key="2">
    <source>
        <dbReference type="Ensembl" id="ENSOMEP00000017523.1"/>
    </source>
</evidence>
<dbReference type="InterPro" id="IPR013594">
    <property type="entry name" value="Dynein_heavy_tail"/>
</dbReference>
<dbReference type="AlphaFoldDB" id="A0A3B3CI23"/>
<dbReference type="PaxDb" id="30732-ENSOMEP00000017523"/>
<dbReference type="STRING" id="30732.ENSOMEP00000017523"/>
<dbReference type="InterPro" id="IPR026983">
    <property type="entry name" value="DHC"/>
</dbReference>
<protein>
    <recommendedName>
        <fullName evidence="1">Dynein heavy chain tail domain-containing protein</fullName>
    </recommendedName>
</protein>
<dbReference type="GeneTree" id="ENSGT00940000154076"/>
<feature type="domain" description="Dynein heavy chain tail" evidence="1">
    <location>
        <begin position="173"/>
        <end position="674"/>
    </location>
</feature>
<dbReference type="Pfam" id="PF08385">
    <property type="entry name" value="DHC_N1"/>
    <property type="match status" value="1"/>
</dbReference>
<keyword evidence="3" id="KW-1185">Reference proteome</keyword>
<accession>A0A3B3CI23</accession>
<dbReference type="GO" id="GO:0045505">
    <property type="term" value="F:dynein intermediate chain binding"/>
    <property type="evidence" value="ECO:0007669"/>
    <property type="project" value="InterPro"/>
</dbReference>
<reference evidence="2" key="1">
    <citation type="submission" date="2025-08" db="UniProtKB">
        <authorList>
            <consortium name="Ensembl"/>
        </authorList>
    </citation>
    <scope>IDENTIFICATION</scope>
</reference>
<dbReference type="GO" id="GO:0005858">
    <property type="term" value="C:axonemal dynein complex"/>
    <property type="evidence" value="ECO:0007669"/>
    <property type="project" value="TreeGrafter"/>
</dbReference>
<dbReference type="PANTHER" id="PTHR46532:SF11">
    <property type="entry name" value="DYNEIN AXONEMAL HEAVY CHAIN 12"/>
    <property type="match status" value="1"/>
</dbReference>
<dbReference type="OMA" id="MGIEQIF"/>
<proteinExistence type="predicted"/>
<evidence type="ECO:0000313" key="3">
    <source>
        <dbReference type="Proteomes" id="UP000261560"/>
    </source>
</evidence>
<sequence length="687" mass="80729">MEKQPHLKDLIDFLREQAFCALRVKTDKWNRFIGAEENQKILLDFLDNIWTNRLFFFTGPGGTLHAGDAEVFSGKQMKKRGRGLGRMSVRGLFSFYMQVLVCVLSNGLNQKYWTPVVCEDILRHLERLRRQVVTLRGQAEGRTLLPLPLYVERAQPQDILPGSARWPLDHGLVYSIETLIVQWSGQIWNVLKKDSGALLLQGDHPGPTVELQFWATQRENLLGIQSQIQSSKVQHIMEILERAKSSYYLAFKDVSVMEAEDIDLYLRPLRRLISNLEEKSFPKMDTLLPPLFHTLCLIWTHSQYYCTPRRMVVLLQEFCNLIIEKVVAYLIPEQLFKMEIEEGMERVQICISVLRTFKELFHIYRQQIPSYYKEAQSVKSWDFSETLVFKRSDGIIERLQMIEDIFATALDFLHLEKLELGETRGRILSEMVYSMNEEFHDQWRTLRESKYNPFDNTNDDFVRHYKLFMEHSKDLDERLGTVLNLAFHHTKNLQSVFKLLKIFDTLLERPRINQLFAPNYKILLTMFTEEVNSCKYTMIFFLLQLQADCAVLGKNMPKVAGNLKWSQELRSRILQNRNNLCQMAHLYEFFFVFVLTLNSRGQTLFHRSSRPLECAEADNVVQKYEHLLERLKQHDEELFTGWTQGVEEICEKHLQEPLLTLDTDMGLYQVNFSFAVRTDKKSSSLKR</sequence>